<organism evidence="1 2">
    <name type="scientific">Tetrapyrgos nigripes</name>
    <dbReference type="NCBI Taxonomy" id="182062"/>
    <lineage>
        <taxon>Eukaryota</taxon>
        <taxon>Fungi</taxon>
        <taxon>Dikarya</taxon>
        <taxon>Basidiomycota</taxon>
        <taxon>Agaricomycotina</taxon>
        <taxon>Agaricomycetes</taxon>
        <taxon>Agaricomycetidae</taxon>
        <taxon>Agaricales</taxon>
        <taxon>Marasmiineae</taxon>
        <taxon>Marasmiaceae</taxon>
        <taxon>Tetrapyrgos</taxon>
    </lineage>
</organism>
<dbReference type="Proteomes" id="UP000559256">
    <property type="component" value="Unassembled WGS sequence"/>
</dbReference>
<evidence type="ECO:0000313" key="2">
    <source>
        <dbReference type="Proteomes" id="UP000559256"/>
    </source>
</evidence>
<dbReference type="AlphaFoldDB" id="A0A8H5FY70"/>
<evidence type="ECO:0000313" key="1">
    <source>
        <dbReference type="EMBL" id="KAF5353113.1"/>
    </source>
</evidence>
<gene>
    <name evidence="1" type="ORF">D9758_008782</name>
</gene>
<keyword evidence="2" id="KW-1185">Reference proteome</keyword>
<name>A0A8H5FY70_9AGAR</name>
<protein>
    <submittedName>
        <fullName evidence="1">Uncharacterized protein</fullName>
    </submittedName>
</protein>
<dbReference type="EMBL" id="JAACJM010000064">
    <property type="protein sequence ID" value="KAF5353113.1"/>
    <property type="molecule type" value="Genomic_DNA"/>
</dbReference>
<dbReference type="OrthoDB" id="2769307at2759"/>
<reference evidence="1 2" key="1">
    <citation type="journal article" date="2020" name="ISME J.">
        <title>Uncovering the hidden diversity of litter-decomposition mechanisms in mushroom-forming fungi.</title>
        <authorList>
            <person name="Floudas D."/>
            <person name="Bentzer J."/>
            <person name="Ahren D."/>
            <person name="Johansson T."/>
            <person name="Persson P."/>
            <person name="Tunlid A."/>
        </authorList>
    </citation>
    <scope>NUCLEOTIDE SEQUENCE [LARGE SCALE GENOMIC DNA]</scope>
    <source>
        <strain evidence="1 2">CBS 291.85</strain>
    </source>
</reference>
<proteinExistence type="predicted"/>
<sequence length="167" mass="17748">MYSKAYLLTATTFITGVFGASISIPRSTQISAQHGTLVEPTGLTTVLSGVDFSFDYLNSNWCHDGYSPISVWLTDYQPTGTDVNATSGTFDEGKFTYFFGNFLIPNFGIPVLPGSTPPPPTLTMPDLSGQFSAGGTLFLSVIETARDCPPGNVPPQYGLTEAALVMG</sequence>
<comment type="caution">
    <text evidence="1">The sequence shown here is derived from an EMBL/GenBank/DDBJ whole genome shotgun (WGS) entry which is preliminary data.</text>
</comment>
<accession>A0A8H5FY70</accession>